<dbReference type="Gene3D" id="3.30.70.100">
    <property type="match status" value="1"/>
</dbReference>
<dbReference type="PROSITE" id="PS51725">
    <property type="entry name" value="ABM"/>
    <property type="match status" value="1"/>
</dbReference>
<keyword evidence="1" id="KW-0503">Monooxygenase</keyword>
<reference evidence="1 2" key="1">
    <citation type="submission" date="2020-07" db="EMBL/GenBank/DDBJ databases">
        <title>Genomic characterization of Flavobacterium psychrophilum strains.</title>
        <authorList>
            <person name="Castillo D."/>
            <person name="Jorgensen J."/>
            <person name="Middelboe M."/>
        </authorList>
    </citation>
    <scope>NUCLEOTIDE SEQUENCE [LARGE SCALE GENOMIC DNA]</scope>
    <source>
        <strain evidence="1 2">FPS-R7</strain>
    </source>
</reference>
<name>A0A076P1K7_FLAPS</name>
<evidence type="ECO:0000313" key="1">
    <source>
        <dbReference type="EMBL" id="QRE03639.1"/>
    </source>
</evidence>
<dbReference type="KEGG" id="fpw:IA04_05060"/>
<dbReference type="SUPFAM" id="SSF54909">
    <property type="entry name" value="Dimeric alpha+beta barrel"/>
    <property type="match status" value="1"/>
</dbReference>
<protein>
    <submittedName>
        <fullName evidence="1">Antibiotic biosynthesis monooxygenase</fullName>
    </submittedName>
</protein>
<keyword evidence="1" id="KW-0560">Oxidoreductase</keyword>
<dbReference type="InterPro" id="IPR011008">
    <property type="entry name" value="Dimeric_a/b-barrel"/>
</dbReference>
<dbReference type="RefSeq" id="WP_011963226.1">
    <property type="nucleotide sequence ID" value="NZ_BCNG01000023.1"/>
</dbReference>
<sequence>MFVRIVKLSFHEENITAFLENFELMKEKIRNAQGNRLLELYQDKNNKCIFFTYSYWETEQDLENYRNSELFYDVWTFTKKLFNDKPEAWSLDKLITVL</sequence>
<dbReference type="InterPro" id="IPR007138">
    <property type="entry name" value="ABM_dom"/>
</dbReference>
<organism evidence="1 2">
    <name type="scientific">Flavobacterium psychrophilum</name>
    <dbReference type="NCBI Taxonomy" id="96345"/>
    <lineage>
        <taxon>Bacteria</taxon>
        <taxon>Pseudomonadati</taxon>
        <taxon>Bacteroidota</taxon>
        <taxon>Flavobacteriia</taxon>
        <taxon>Flavobacteriales</taxon>
        <taxon>Flavobacteriaceae</taxon>
        <taxon>Flavobacterium</taxon>
    </lineage>
</organism>
<dbReference type="GeneID" id="66552992"/>
<proteinExistence type="predicted"/>
<accession>A0A076P1K7</accession>
<gene>
    <name evidence="1" type="ORF">H0H26_12255</name>
</gene>
<dbReference type="KEGG" id="fpk:IA06_05100"/>
<dbReference type="Pfam" id="PF03992">
    <property type="entry name" value="ABM"/>
    <property type="match status" value="1"/>
</dbReference>
<dbReference type="KEGG" id="fpv:IA03_05150"/>
<dbReference type="OMA" id="MFVRIVK"/>
<dbReference type="Proteomes" id="UP000596329">
    <property type="component" value="Chromosome"/>
</dbReference>
<dbReference type="KEGG" id="fpq:IB65_05045"/>
<evidence type="ECO:0000313" key="2">
    <source>
        <dbReference type="Proteomes" id="UP000596329"/>
    </source>
</evidence>
<dbReference type="AlphaFoldDB" id="A0A076P1K7"/>
<dbReference type="KEGG" id="fpc:FPSM_02001"/>
<dbReference type="EMBL" id="CP059075">
    <property type="protein sequence ID" value="QRE03639.1"/>
    <property type="molecule type" value="Genomic_DNA"/>
</dbReference>
<dbReference type="GO" id="GO:0004497">
    <property type="term" value="F:monooxygenase activity"/>
    <property type="evidence" value="ECO:0007669"/>
    <property type="project" value="UniProtKB-KW"/>
</dbReference>